<dbReference type="OrthoDB" id="10264738at2759"/>
<dbReference type="PANTHER" id="PTHR13832:SF699">
    <property type="entry name" value="INTEGRIN-LINKED KINASE-ASSOCIATED SERINE_THREONINE PHOSPHATASE 2C"/>
    <property type="match status" value="1"/>
</dbReference>
<sequence>MRRPHPAPRAVACSSRLQPTLTVHLPAPGQDGACAVAVWVLQELVLVANVGDAKCILARAPDRPTPPAAGAQPATQSKPKAIVLTKEHTALIERQRIEKAGGTVVNGRLAGRIQISRSFGDAAFKKLGCSAAPDVTAFPLTARDRFMLLGCDGFWGVFGAQEAVDTAAGLLAEGAEPKAVTNRLLNLAVREKKCKDNCSVLLVSFGG</sequence>
<dbReference type="Proteomes" id="UP000650467">
    <property type="component" value="Unassembled WGS sequence"/>
</dbReference>
<dbReference type="Pfam" id="PF00481">
    <property type="entry name" value="PP2C"/>
    <property type="match status" value="1"/>
</dbReference>
<keyword evidence="3" id="KW-1185">Reference proteome</keyword>
<name>A0A835SVX5_CHLIN</name>
<evidence type="ECO:0000313" key="2">
    <source>
        <dbReference type="EMBL" id="KAG2432497.1"/>
    </source>
</evidence>
<protein>
    <recommendedName>
        <fullName evidence="1">PPM-type phosphatase domain-containing protein</fullName>
    </recommendedName>
</protein>
<organism evidence="2 3">
    <name type="scientific">Chlamydomonas incerta</name>
    <dbReference type="NCBI Taxonomy" id="51695"/>
    <lineage>
        <taxon>Eukaryota</taxon>
        <taxon>Viridiplantae</taxon>
        <taxon>Chlorophyta</taxon>
        <taxon>core chlorophytes</taxon>
        <taxon>Chlorophyceae</taxon>
        <taxon>CS clade</taxon>
        <taxon>Chlamydomonadales</taxon>
        <taxon>Chlamydomonadaceae</taxon>
        <taxon>Chlamydomonas</taxon>
    </lineage>
</organism>
<comment type="caution">
    <text evidence="2">The sequence shown here is derived from an EMBL/GenBank/DDBJ whole genome shotgun (WGS) entry which is preliminary data.</text>
</comment>
<dbReference type="InterPro" id="IPR015655">
    <property type="entry name" value="PP2C"/>
</dbReference>
<dbReference type="EMBL" id="JAEHOC010000021">
    <property type="protein sequence ID" value="KAG2432497.1"/>
    <property type="molecule type" value="Genomic_DNA"/>
</dbReference>
<dbReference type="PANTHER" id="PTHR13832">
    <property type="entry name" value="PROTEIN PHOSPHATASE 2C"/>
    <property type="match status" value="1"/>
</dbReference>
<dbReference type="SMART" id="SM00332">
    <property type="entry name" value="PP2Cc"/>
    <property type="match status" value="1"/>
</dbReference>
<reference evidence="2" key="1">
    <citation type="journal article" date="2020" name="bioRxiv">
        <title>Comparative genomics of Chlamydomonas.</title>
        <authorList>
            <person name="Craig R.J."/>
            <person name="Hasan A.R."/>
            <person name="Ness R.W."/>
            <person name="Keightley P.D."/>
        </authorList>
    </citation>
    <scope>NUCLEOTIDE SEQUENCE</scope>
    <source>
        <strain evidence="2">SAG 7.73</strain>
    </source>
</reference>
<dbReference type="InterPro" id="IPR036457">
    <property type="entry name" value="PPM-type-like_dom_sf"/>
</dbReference>
<accession>A0A835SVX5</accession>
<proteinExistence type="predicted"/>
<dbReference type="PROSITE" id="PS51746">
    <property type="entry name" value="PPM_2"/>
    <property type="match status" value="1"/>
</dbReference>
<gene>
    <name evidence="2" type="ORF">HXX76_008842</name>
</gene>
<evidence type="ECO:0000259" key="1">
    <source>
        <dbReference type="PROSITE" id="PS51746"/>
    </source>
</evidence>
<dbReference type="GO" id="GO:0004722">
    <property type="term" value="F:protein serine/threonine phosphatase activity"/>
    <property type="evidence" value="ECO:0007669"/>
    <property type="project" value="InterPro"/>
</dbReference>
<dbReference type="Gene3D" id="3.60.40.10">
    <property type="entry name" value="PPM-type phosphatase domain"/>
    <property type="match status" value="1"/>
</dbReference>
<dbReference type="SUPFAM" id="SSF81606">
    <property type="entry name" value="PP2C-like"/>
    <property type="match status" value="1"/>
</dbReference>
<feature type="domain" description="PPM-type phosphatase" evidence="1">
    <location>
        <begin position="1"/>
        <end position="205"/>
    </location>
</feature>
<dbReference type="CDD" id="cd00143">
    <property type="entry name" value="PP2Cc"/>
    <property type="match status" value="1"/>
</dbReference>
<dbReference type="InterPro" id="IPR001932">
    <property type="entry name" value="PPM-type_phosphatase-like_dom"/>
</dbReference>
<dbReference type="AlphaFoldDB" id="A0A835SVX5"/>
<evidence type="ECO:0000313" key="3">
    <source>
        <dbReference type="Proteomes" id="UP000650467"/>
    </source>
</evidence>